<protein>
    <submittedName>
        <fullName evidence="2">Uncharacterized protein</fullName>
    </submittedName>
</protein>
<dbReference type="EMBL" id="CAQQ02000584">
    <property type="status" value="NOT_ANNOTATED_CDS"/>
    <property type="molecule type" value="Genomic_DNA"/>
</dbReference>
<keyword evidence="3" id="KW-1185">Reference proteome</keyword>
<name>T1GVB1_MEGSC</name>
<dbReference type="Proteomes" id="UP000015102">
    <property type="component" value="Unassembled WGS sequence"/>
</dbReference>
<dbReference type="PANTHER" id="PTHR10804">
    <property type="entry name" value="PROTEASE FAMILY M24 METHIONYL AMINOPEPTIDASE, AMINOPEPTIDASE P"/>
    <property type="match status" value="1"/>
</dbReference>
<evidence type="ECO:0000256" key="1">
    <source>
        <dbReference type="ARBA" id="ARBA00007319"/>
    </source>
</evidence>
<dbReference type="InterPro" id="IPR036005">
    <property type="entry name" value="Creatinase/aminopeptidase-like"/>
</dbReference>
<dbReference type="EMBL" id="CAQQ02000583">
    <property type="status" value="NOT_ANNOTATED_CDS"/>
    <property type="molecule type" value="Genomic_DNA"/>
</dbReference>
<organism evidence="2 3">
    <name type="scientific">Megaselia scalaris</name>
    <name type="common">Humpbacked fly</name>
    <name type="synonym">Phora scalaris</name>
    <dbReference type="NCBI Taxonomy" id="36166"/>
    <lineage>
        <taxon>Eukaryota</taxon>
        <taxon>Metazoa</taxon>
        <taxon>Ecdysozoa</taxon>
        <taxon>Arthropoda</taxon>
        <taxon>Hexapoda</taxon>
        <taxon>Insecta</taxon>
        <taxon>Pterygota</taxon>
        <taxon>Neoptera</taxon>
        <taxon>Endopterygota</taxon>
        <taxon>Diptera</taxon>
        <taxon>Brachycera</taxon>
        <taxon>Muscomorpha</taxon>
        <taxon>Platypezoidea</taxon>
        <taxon>Phoridae</taxon>
        <taxon>Megaseliini</taxon>
        <taxon>Megaselia</taxon>
    </lineage>
</organism>
<dbReference type="PANTHER" id="PTHR10804:SF11">
    <property type="entry name" value="PROLIFERATION-ASSOCIATED PROTEIN 2G4"/>
    <property type="match status" value="1"/>
</dbReference>
<dbReference type="STRING" id="36166.T1GVB1"/>
<accession>T1GVB1</accession>
<dbReference type="EnsemblMetazoa" id="MESCA007702-RA">
    <property type="protein sequence ID" value="MESCA007702-PA"/>
    <property type="gene ID" value="MESCA007702"/>
</dbReference>
<dbReference type="Gene3D" id="3.90.230.10">
    <property type="entry name" value="Creatinase/methionine aminopeptidase superfamily"/>
    <property type="match status" value="1"/>
</dbReference>
<dbReference type="AlphaFoldDB" id="T1GVB1"/>
<proteinExistence type="inferred from homology"/>
<dbReference type="HOGENOM" id="CLU_2519020_0_0_1"/>
<sequence length="85" mass="9695">MQNKNQIMADEKEIQEKTIAEDIVVTKYKSAGEIVNKTLKTVIGLCVVDASVRDICTKSDNLILEETGKVSFRFYIFFKSSFVQR</sequence>
<dbReference type="OMA" id="GRSHPIN"/>
<reference evidence="2" key="2">
    <citation type="submission" date="2015-06" db="UniProtKB">
        <authorList>
            <consortium name="EnsemblMetazoa"/>
        </authorList>
    </citation>
    <scope>IDENTIFICATION</scope>
</reference>
<evidence type="ECO:0000313" key="3">
    <source>
        <dbReference type="Proteomes" id="UP000015102"/>
    </source>
</evidence>
<evidence type="ECO:0000313" key="2">
    <source>
        <dbReference type="EnsemblMetazoa" id="MESCA007702-PA"/>
    </source>
</evidence>
<reference evidence="3" key="1">
    <citation type="submission" date="2013-02" db="EMBL/GenBank/DDBJ databases">
        <authorList>
            <person name="Hughes D."/>
        </authorList>
    </citation>
    <scope>NUCLEOTIDE SEQUENCE</scope>
    <source>
        <strain>Durham</strain>
        <strain evidence="3">NC isolate 2 -- Noor lab</strain>
    </source>
</reference>
<dbReference type="SUPFAM" id="SSF55920">
    <property type="entry name" value="Creatinase/aminopeptidase"/>
    <property type="match status" value="1"/>
</dbReference>
<dbReference type="InterPro" id="IPR047113">
    <property type="entry name" value="PA2G4/ARX1"/>
</dbReference>
<comment type="similarity">
    <text evidence="1">Belongs to the peptidase M24 family.</text>
</comment>